<gene>
    <name evidence="3" type="ORF">VQ02_08980</name>
</gene>
<evidence type="ECO:0000313" key="3">
    <source>
        <dbReference type="EMBL" id="KMO39967.1"/>
    </source>
</evidence>
<keyword evidence="2" id="KW-0812">Transmembrane</keyword>
<dbReference type="AlphaFoldDB" id="A0A0J6T288"/>
<accession>A0A0J6T288</accession>
<evidence type="ECO:0000313" key="4">
    <source>
        <dbReference type="Proteomes" id="UP000035955"/>
    </source>
</evidence>
<feature type="compositionally biased region" description="Basic residues" evidence="1">
    <location>
        <begin position="76"/>
        <end position="96"/>
    </location>
</feature>
<sequence length="103" mass="10561">MFFITTAAIAGTTTAGAWLIHVAPLPAALCAVVSGVASAAVAAALVAWIDRPGGAARPDAPPDPAAERAPDLPRGRLVRLHPLRSPHHHRPGRNGGRRFASAP</sequence>
<feature type="compositionally biased region" description="Basic and acidic residues" evidence="1">
    <location>
        <begin position="65"/>
        <end position="74"/>
    </location>
</feature>
<keyword evidence="2" id="KW-0472">Membrane</keyword>
<proteinExistence type="predicted"/>
<keyword evidence="4" id="KW-1185">Reference proteome</keyword>
<dbReference type="PATRIC" id="fig|298794.3.peg.6285"/>
<dbReference type="EMBL" id="LABY01000053">
    <property type="protein sequence ID" value="KMO39967.1"/>
    <property type="molecule type" value="Genomic_DNA"/>
</dbReference>
<evidence type="ECO:0000256" key="1">
    <source>
        <dbReference type="SAM" id="MobiDB-lite"/>
    </source>
</evidence>
<reference evidence="3 4" key="1">
    <citation type="submission" date="2015-03" db="EMBL/GenBank/DDBJ databases">
        <title>Genome sequencing of Methylobacterium variabile DSM 16961.</title>
        <authorList>
            <person name="Chaudhry V."/>
            <person name="Patil P.B."/>
        </authorList>
    </citation>
    <scope>NUCLEOTIDE SEQUENCE [LARGE SCALE GENOMIC DNA]</scope>
    <source>
        <strain evidence="3 4">DSM 16961</strain>
    </source>
</reference>
<feature type="region of interest" description="Disordered" evidence="1">
    <location>
        <begin position="53"/>
        <end position="103"/>
    </location>
</feature>
<keyword evidence="2" id="KW-1133">Transmembrane helix</keyword>
<comment type="caution">
    <text evidence="3">The sequence shown here is derived from an EMBL/GenBank/DDBJ whole genome shotgun (WGS) entry which is preliminary data.</text>
</comment>
<dbReference type="RefSeq" id="WP_048443827.1">
    <property type="nucleotide sequence ID" value="NZ_LABY01000053.1"/>
</dbReference>
<name>A0A0J6T288_9HYPH</name>
<feature type="transmembrane region" description="Helical" evidence="2">
    <location>
        <begin position="25"/>
        <end position="49"/>
    </location>
</feature>
<evidence type="ECO:0000256" key="2">
    <source>
        <dbReference type="SAM" id="Phobius"/>
    </source>
</evidence>
<protein>
    <submittedName>
        <fullName evidence="3">Uncharacterized protein</fullName>
    </submittedName>
</protein>
<organism evidence="3 4">
    <name type="scientific">Methylobacterium variabile</name>
    <dbReference type="NCBI Taxonomy" id="298794"/>
    <lineage>
        <taxon>Bacteria</taxon>
        <taxon>Pseudomonadati</taxon>
        <taxon>Pseudomonadota</taxon>
        <taxon>Alphaproteobacteria</taxon>
        <taxon>Hyphomicrobiales</taxon>
        <taxon>Methylobacteriaceae</taxon>
        <taxon>Methylobacterium</taxon>
    </lineage>
</organism>
<dbReference type="Proteomes" id="UP000035955">
    <property type="component" value="Unassembled WGS sequence"/>
</dbReference>